<evidence type="ECO:0000256" key="4">
    <source>
        <dbReference type="ARBA" id="ARBA00022801"/>
    </source>
</evidence>
<keyword evidence="4 9" id="KW-0378">Hydrolase</keyword>
<dbReference type="Gene3D" id="1.20.1540.10">
    <property type="entry name" value="Rhomboid-like"/>
    <property type="match status" value="1"/>
</dbReference>
<feature type="transmembrane region" description="Helical" evidence="7">
    <location>
        <begin position="12"/>
        <end position="32"/>
    </location>
</feature>
<dbReference type="EC" id="3.4.21.-" evidence="9"/>
<comment type="caution">
    <text evidence="9">The sequence shown here is derived from an EMBL/GenBank/DDBJ whole genome shotgun (WGS) entry which is preliminary data.</text>
</comment>
<dbReference type="EMBL" id="JAZGLY010000001">
    <property type="protein sequence ID" value="MEE6186065.1"/>
    <property type="molecule type" value="Genomic_DNA"/>
</dbReference>
<dbReference type="GO" id="GO:0006508">
    <property type="term" value="P:proteolysis"/>
    <property type="evidence" value="ECO:0007669"/>
    <property type="project" value="UniProtKB-KW"/>
</dbReference>
<feature type="transmembrane region" description="Helical" evidence="7">
    <location>
        <begin position="136"/>
        <end position="158"/>
    </location>
</feature>
<dbReference type="PANTHER" id="PTHR43731:SF14">
    <property type="entry name" value="PRESENILIN-ASSOCIATED RHOMBOID-LIKE PROTEIN, MITOCHONDRIAL"/>
    <property type="match status" value="1"/>
</dbReference>
<evidence type="ECO:0000313" key="10">
    <source>
        <dbReference type="Proteomes" id="UP001357452"/>
    </source>
</evidence>
<comment type="subcellular location">
    <subcellularLocation>
        <location evidence="1">Membrane</location>
        <topology evidence="1">Multi-pass membrane protein</topology>
    </subcellularLocation>
</comment>
<feature type="transmembrane region" description="Helical" evidence="7">
    <location>
        <begin position="108"/>
        <end position="130"/>
    </location>
</feature>
<keyword evidence="10" id="KW-1185">Reference proteome</keyword>
<keyword evidence="9" id="KW-0645">Protease</keyword>
<dbReference type="RefSeq" id="WP_330973470.1">
    <property type="nucleotide sequence ID" value="NZ_JAZGLY010000001.1"/>
</dbReference>
<evidence type="ECO:0000256" key="1">
    <source>
        <dbReference type="ARBA" id="ARBA00004141"/>
    </source>
</evidence>
<keyword evidence="3 7" id="KW-0812">Transmembrane</keyword>
<evidence type="ECO:0000259" key="8">
    <source>
        <dbReference type="Pfam" id="PF01694"/>
    </source>
</evidence>
<dbReference type="Pfam" id="PF01694">
    <property type="entry name" value="Rhomboid"/>
    <property type="match status" value="1"/>
</dbReference>
<feature type="transmembrane region" description="Helical" evidence="7">
    <location>
        <begin position="170"/>
        <end position="189"/>
    </location>
</feature>
<feature type="transmembrane region" description="Helical" evidence="7">
    <location>
        <begin position="70"/>
        <end position="96"/>
    </location>
</feature>
<name>A0ABU7RDJ2_9BACT</name>
<feature type="transmembrane region" description="Helical" evidence="7">
    <location>
        <begin position="201"/>
        <end position="222"/>
    </location>
</feature>
<dbReference type="InterPro" id="IPR050925">
    <property type="entry name" value="Rhomboid_protease_S54"/>
</dbReference>
<accession>A0ABU7RDJ2</accession>
<evidence type="ECO:0000256" key="7">
    <source>
        <dbReference type="SAM" id="Phobius"/>
    </source>
</evidence>
<protein>
    <submittedName>
        <fullName evidence="9">Rhomboid family intramembrane serine protease</fullName>
        <ecNumber evidence="9">3.4.21.-</ecNumber>
    </submittedName>
</protein>
<evidence type="ECO:0000313" key="9">
    <source>
        <dbReference type="EMBL" id="MEE6186065.1"/>
    </source>
</evidence>
<evidence type="ECO:0000256" key="6">
    <source>
        <dbReference type="ARBA" id="ARBA00023136"/>
    </source>
</evidence>
<dbReference type="InterPro" id="IPR022764">
    <property type="entry name" value="Peptidase_S54_rhomboid_dom"/>
</dbReference>
<dbReference type="SUPFAM" id="SSF144091">
    <property type="entry name" value="Rhomboid-like"/>
    <property type="match status" value="1"/>
</dbReference>
<organism evidence="9 10">
    <name type="scientific">Niabella digestorum</name>
    <dbReference type="NCBI Taxonomy" id="3117701"/>
    <lineage>
        <taxon>Bacteria</taxon>
        <taxon>Pseudomonadati</taxon>
        <taxon>Bacteroidota</taxon>
        <taxon>Chitinophagia</taxon>
        <taxon>Chitinophagales</taxon>
        <taxon>Chitinophagaceae</taxon>
        <taxon>Niabella</taxon>
    </lineage>
</organism>
<evidence type="ECO:0000256" key="3">
    <source>
        <dbReference type="ARBA" id="ARBA00022692"/>
    </source>
</evidence>
<dbReference type="Proteomes" id="UP001357452">
    <property type="component" value="Unassembled WGS sequence"/>
</dbReference>
<feature type="domain" description="Peptidase S54 rhomboid" evidence="8">
    <location>
        <begin position="73"/>
        <end position="220"/>
    </location>
</feature>
<dbReference type="GO" id="GO:0008233">
    <property type="term" value="F:peptidase activity"/>
    <property type="evidence" value="ECO:0007669"/>
    <property type="project" value="UniProtKB-KW"/>
</dbReference>
<evidence type="ECO:0000256" key="5">
    <source>
        <dbReference type="ARBA" id="ARBA00022989"/>
    </source>
</evidence>
<comment type="similarity">
    <text evidence="2">Belongs to the peptidase S54 family.</text>
</comment>
<evidence type="ECO:0000256" key="2">
    <source>
        <dbReference type="ARBA" id="ARBA00009045"/>
    </source>
</evidence>
<gene>
    <name evidence="9" type="ORF">V2H41_02140</name>
</gene>
<sequence length="234" mass="25621">MIPIGDDNTGRTITPFINYLLIIINVVVFIFAQRLGSNEAFLMSYALIPEEILTGRDIVGGGLLHTPINIYGTIFTAMFMHGSIAHIIGNMLYLSIFGDNLENAMGHLRYLIFYLLCGVLASAAHVFMAYYTHSGLYIPCIGASGAISGVLGGYMILFPRNSIRMFVFPFVIRVNAFIALGLWIALQVLEGMGNLGREGGGVAYAAHVGGFLAGLLLVRFFATTPHPKTKYRRY</sequence>
<keyword evidence="6 7" id="KW-0472">Membrane</keyword>
<keyword evidence="5 7" id="KW-1133">Transmembrane helix</keyword>
<dbReference type="PANTHER" id="PTHR43731">
    <property type="entry name" value="RHOMBOID PROTEASE"/>
    <property type="match status" value="1"/>
</dbReference>
<reference evidence="9 10" key="1">
    <citation type="submission" date="2024-01" db="EMBL/GenBank/DDBJ databases">
        <title>Niabella digestum sp. nov., isolated from waste digestion system.</title>
        <authorList>
            <person name="Zhang L."/>
        </authorList>
    </citation>
    <scope>NUCLEOTIDE SEQUENCE [LARGE SCALE GENOMIC DNA]</scope>
    <source>
        <strain evidence="9 10">A18</strain>
    </source>
</reference>
<proteinExistence type="inferred from homology"/>
<dbReference type="InterPro" id="IPR035952">
    <property type="entry name" value="Rhomboid-like_sf"/>
</dbReference>